<dbReference type="InterPro" id="IPR037171">
    <property type="entry name" value="NagB/RpiA_transferase-like"/>
</dbReference>
<dbReference type="InterPro" id="IPR003741">
    <property type="entry name" value="LUD_dom"/>
</dbReference>
<dbReference type="InterPro" id="IPR024185">
    <property type="entry name" value="FTHF_cligase-like_sf"/>
</dbReference>
<dbReference type="EMBL" id="JANCMU010000005">
    <property type="protein sequence ID" value="MDG4946543.1"/>
    <property type="molecule type" value="Genomic_DNA"/>
</dbReference>
<feature type="domain" description="LUD" evidence="1">
    <location>
        <begin position="41"/>
        <end position="188"/>
    </location>
</feature>
<proteinExistence type="predicted"/>
<dbReference type="RefSeq" id="WP_304417034.1">
    <property type="nucleotide sequence ID" value="NZ_JANAIE010000004.1"/>
</dbReference>
<gene>
    <name evidence="2" type="ORF">NMK71_08965</name>
</gene>
<reference evidence="2" key="1">
    <citation type="submission" date="2022-07" db="EMBL/GenBank/DDBJ databases">
        <title>Description and genome-wide analysis of Profundicola chukchiensis gen. nov., sp. nov., marine bacteria isolated from bottom sediments of the Chukchi Sea.</title>
        <authorList>
            <person name="Romanenko L."/>
            <person name="Otstavnykh N."/>
            <person name="Kurilenko V."/>
            <person name="Eremeev V."/>
            <person name="Velansky P."/>
            <person name="Mikhailov V."/>
            <person name="Isaeva M."/>
        </authorList>
    </citation>
    <scope>NUCLEOTIDE SEQUENCE</scope>
    <source>
        <strain evidence="2">KMM 9713</strain>
    </source>
</reference>
<protein>
    <submittedName>
        <fullName evidence="2">LUD domain-containing protein</fullName>
    </submittedName>
</protein>
<dbReference type="Pfam" id="PF02589">
    <property type="entry name" value="LUD_dom"/>
    <property type="match status" value="1"/>
</dbReference>
<sequence length="193" mass="22008">MTNLWSKIKELFQPEQEDDDEDIDLSYPVELPLDEKFAKFFSEAGGHFLYCENKQEVLYYLKQIIEQEHISRFICFDDSLQKMLTMVGANYINYPSATADFNFIHCESLISYNGSIMLSSDKTGGRKISELPDNFIVYAHHSQIVDNLSEAMQILNRTKMNNLPSGITSIGGVDANPMNGKISTKNIYLLIVE</sequence>
<organism evidence="2 3">
    <name type="scientific">Profundicola chukchiensis</name>
    <dbReference type="NCBI Taxonomy" id="2961959"/>
    <lineage>
        <taxon>Bacteria</taxon>
        <taxon>Pseudomonadati</taxon>
        <taxon>Bacteroidota</taxon>
        <taxon>Flavobacteriia</taxon>
        <taxon>Flavobacteriales</taxon>
        <taxon>Weeksellaceae</taxon>
        <taxon>Profundicola</taxon>
    </lineage>
</organism>
<dbReference type="AlphaFoldDB" id="A0A9X4RUV9"/>
<dbReference type="Proteomes" id="UP001152599">
    <property type="component" value="Unassembled WGS sequence"/>
</dbReference>
<evidence type="ECO:0000259" key="1">
    <source>
        <dbReference type="Pfam" id="PF02589"/>
    </source>
</evidence>
<evidence type="ECO:0000313" key="2">
    <source>
        <dbReference type="EMBL" id="MDG4946543.1"/>
    </source>
</evidence>
<dbReference type="SUPFAM" id="SSF100950">
    <property type="entry name" value="NagB/RpiA/CoA transferase-like"/>
    <property type="match status" value="1"/>
</dbReference>
<accession>A0A9X4RUV9</accession>
<name>A0A9X4RUV9_9FLAO</name>
<dbReference type="Gene3D" id="3.40.50.10420">
    <property type="entry name" value="NagB/RpiA/CoA transferase-like"/>
    <property type="match status" value="1"/>
</dbReference>
<keyword evidence="3" id="KW-1185">Reference proteome</keyword>
<evidence type="ECO:0000313" key="3">
    <source>
        <dbReference type="Proteomes" id="UP001152599"/>
    </source>
</evidence>
<comment type="caution">
    <text evidence="2">The sequence shown here is derived from an EMBL/GenBank/DDBJ whole genome shotgun (WGS) entry which is preliminary data.</text>
</comment>